<dbReference type="PANTHER" id="PTHR21689:SF2">
    <property type="entry name" value="PROTEIN LIN-9 HOMOLOG"/>
    <property type="match status" value="1"/>
</dbReference>
<dbReference type="RefSeq" id="XP_066917545.1">
    <property type="nucleotide sequence ID" value="XM_067061444.1"/>
</dbReference>
<dbReference type="GO" id="GO:0051726">
    <property type="term" value="P:regulation of cell cycle"/>
    <property type="evidence" value="ECO:0007669"/>
    <property type="project" value="TreeGrafter"/>
</dbReference>
<dbReference type="RefSeq" id="XP_066917546.1">
    <property type="nucleotide sequence ID" value="XM_067061445.1"/>
</dbReference>
<evidence type="ECO:0000256" key="1">
    <source>
        <dbReference type="ARBA" id="ARBA00004123"/>
    </source>
</evidence>
<feature type="domain" description="DIRP" evidence="5">
    <location>
        <begin position="120"/>
        <end position="228"/>
    </location>
</feature>
<dbReference type="SMART" id="SM01135">
    <property type="entry name" value="DIRP"/>
    <property type="match status" value="1"/>
</dbReference>
<dbReference type="OrthoDB" id="5958120at2759"/>
<dbReference type="GO" id="GO:0003677">
    <property type="term" value="F:DNA binding"/>
    <property type="evidence" value="ECO:0007669"/>
    <property type="project" value="TreeGrafter"/>
</dbReference>
<dbReference type="InterPro" id="IPR010561">
    <property type="entry name" value="LIN-9/ALY1"/>
</dbReference>
<protein>
    <recommendedName>
        <fullName evidence="5">DIRP domain-containing protein</fullName>
    </recommendedName>
</protein>
<dbReference type="RefSeq" id="XP_066917544.1">
    <property type="nucleotide sequence ID" value="XM_067061443.1"/>
</dbReference>
<dbReference type="GO" id="GO:0017053">
    <property type="term" value="C:transcription repressor complex"/>
    <property type="evidence" value="ECO:0007669"/>
    <property type="project" value="InterPro"/>
</dbReference>
<evidence type="ECO:0000256" key="4">
    <source>
        <dbReference type="SAM" id="MobiDB-lite"/>
    </source>
</evidence>
<feature type="compositionally biased region" description="Acidic residues" evidence="4">
    <location>
        <begin position="542"/>
        <end position="572"/>
    </location>
</feature>
<comment type="similarity">
    <text evidence="2">Belongs to the lin-9 family.</text>
</comment>
<dbReference type="InterPro" id="IPR045831">
    <property type="entry name" value="LIN9_C"/>
</dbReference>
<evidence type="ECO:0000256" key="3">
    <source>
        <dbReference type="ARBA" id="ARBA00023242"/>
    </source>
</evidence>
<organism evidence="6 7">
    <name type="scientific">Clytia hemisphaerica</name>
    <dbReference type="NCBI Taxonomy" id="252671"/>
    <lineage>
        <taxon>Eukaryota</taxon>
        <taxon>Metazoa</taxon>
        <taxon>Cnidaria</taxon>
        <taxon>Hydrozoa</taxon>
        <taxon>Hydroidolina</taxon>
        <taxon>Leptothecata</taxon>
        <taxon>Obeliida</taxon>
        <taxon>Clytiidae</taxon>
        <taxon>Clytia</taxon>
    </lineage>
</organism>
<dbReference type="EnsemblMetazoa" id="CLYHEMT008495.2">
    <property type="protein sequence ID" value="CLYHEMP008495.2"/>
    <property type="gene ID" value="CLYHEMG008495"/>
</dbReference>
<dbReference type="GO" id="GO:0005654">
    <property type="term" value="C:nucleoplasm"/>
    <property type="evidence" value="ECO:0007669"/>
    <property type="project" value="TreeGrafter"/>
</dbReference>
<dbReference type="GO" id="GO:0006351">
    <property type="term" value="P:DNA-templated transcription"/>
    <property type="evidence" value="ECO:0007669"/>
    <property type="project" value="InterPro"/>
</dbReference>
<evidence type="ECO:0000313" key="7">
    <source>
        <dbReference type="Proteomes" id="UP000594262"/>
    </source>
</evidence>
<sequence length="572" mass="66096">MEIDEIKIEFNDVHESPMEHEVPAQALMTLHDSVQNMPSKQKSALQEAVADASPIKRPRLEGLQDNQPWNQYSPLKRYEPRSLSKDFSQEQLESMNKNYTSIKNTLKQSSGRRWAYYEFFYSNIDRALLLGCNDFEICLKQMFQDLKTRMLTRRQWSNIRRLMGKPRRYSAAFLKEERAILEEKRKKIRYLHQLKGFEVTDMTQFKDLPEEVPTPMVIGTKVTAKVPDYLQKDGLNLFTGSIDAVDNVNNTFRIIFDREGIGSHSIPDTDVSSEEYESMNLQLFVVKERPKVAESTNQKVDKSDANCSPTRLRLKEELRKGSGGTFGGFPVHFLLQLTTLSKAIALKKEYVKKLKEMNSKVELAQPFGYIKKDFQRDYAFVVLELDKINTEMNDIFDNIQHYIHTDAPHMGALDQSLNVRNECNEKAMDLIEQSQCILHDEHMLTLTKQFTSLMLQINHVAESEEPCSAKLSLLDSAVEEIKETLHPSNKKLFEDQVEISIAFLKNNLQNEKSSLSAFSHKKQQENLLPLVDNLDDNLSSNDENDNDDDDDDLLLEEEEEEEIKEEDSDLSE</sequence>
<keyword evidence="3" id="KW-0539">Nucleus</keyword>
<reference evidence="6" key="1">
    <citation type="submission" date="2021-01" db="UniProtKB">
        <authorList>
            <consortium name="EnsemblMetazoa"/>
        </authorList>
    </citation>
    <scope>IDENTIFICATION</scope>
</reference>
<dbReference type="RefSeq" id="XP_066917547.1">
    <property type="nucleotide sequence ID" value="XM_067061446.1"/>
</dbReference>
<feature type="region of interest" description="Disordered" evidence="4">
    <location>
        <begin position="533"/>
        <end position="572"/>
    </location>
</feature>
<dbReference type="InterPro" id="IPR033471">
    <property type="entry name" value="DIRP"/>
</dbReference>
<dbReference type="Proteomes" id="UP000594262">
    <property type="component" value="Unplaced"/>
</dbReference>
<dbReference type="GO" id="GO:0006357">
    <property type="term" value="P:regulation of transcription by RNA polymerase II"/>
    <property type="evidence" value="ECO:0007669"/>
    <property type="project" value="TreeGrafter"/>
</dbReference>
<dbReference type="PANTHER" id="PTHR21689">
    <property type="entry name" value="LIN-9"/>
    <property type="match status" value="1"/>
</dbReference>
<dbReference type="Pfam" id="PF06584">
    <property type="entry name" value="DIRP"/>
    <property type="match status" value="1"/>
</dbReference>
<evidence type="ECO:0000256" key="2">
    <source>
        <dbReference type="ARBA" id="ARBA00006732"/>
    </source>
</evidence>
<dbReference type="EnsemblMetazoa" id="CLYHEMT008495.3">
    <property type="protein sequence ID" value="CLYHEMP008495.3"/>
    <property type="gene ID" value="CLYHEMG008495"/>
</dbReference>
<proteinExistence type="inferred from homology"/>
<dbReference type="EnsemblMetazoa" id="CLYHEMT008495.1">
    <property type="protein sequence ID" value="CLYHEMP008495.1"/>
    <property type="gene ID" value="CLYHEMG008495"/>
</dbReference>
<comment type="subcellular location">
    <subcellularLocation>
        <location evidence="1">Nucleus</location>
    </subcellularLocation>
</comment>
<evidence type="ECO:0000313" key="6">
    <source>
        <dbReference type="EnsemblMetazoa" id="CLYHEMP008495.1"/>
    </source>
</evidence>
<dbReference type="Pfam" id="PF19438">
    <property type="entry name" value="LIN9_C"/>
    <property type="match status" value="1"/>
</dbReference>
<dbReference type="RefSeq" id="XP_066917549.1">
    <property type="nucleotide sequence ID" value="XM_067061448.1"/>
</dbReference>
<evidence type="ECO:0000259" key="5">
    <source>
        <dbReference type="SMART" id="SM01135"/>
    </source>
</evidence>
<dbReference type="AlphaFoldDB" id="A0A7M5V2J8"/>
<dbReference type="GeneID" id="136804919"/>
<accession>A0A7M5V2J8</accession>
<keyword evidence="7" id="KW-1185">Reference proteome</keyword>
<name>A0A7M5V2J8_9CNID</name>